<dbReference type="PROSITE" id="PS00086">
    <property type="entry name" value="CYTOCHROME_P450"/>
    <property type="match status" value="1"/>
</dbReference>
<dbReference type="OrthoDB" id="9801155at2"/>
<comment type="cofactor">
    <cofactor evidence="1">
        <name>heme</name>
        <dbReference type="ChEBI" id="CHEBI:30413"/>
    </cofactor>
</comment>
<organism evidence="4 5">
    <name type="scientific">Phreatobacter stygius</name>
    <dbReference type="NCBI Taxonomy" id="1940610"/>
    <lineage>
        <taxon>Bacteria</taxon>
        <taxon>Pseudomonadati</taxon>
        <taxon>Pseudomonadota</taxon>
        <taxon>Alphaproteobacteria</taxon>
        <taxon>Hyphomicrobiales</taxon>
        <taxon>Phreatobacteraceae</taxon>
        <taxon>Phreatobacter</taxon>
    </lineage>
</organism>
<dbReference type="PRINTS" id="PR00359">
    <property type="entry name" value="BP450"/>
</dbReference>
<evidence type="ECO:0000313" key="5">
    <source>
        <dbReference type="Proteomes" id="UP000298781"/>
    </source>
</evidence>
<dbReference type="PANTHER" id="PTHR46696">
    <property type="entry name" value="P450, PUTATIVE (EUROFUNG)-RELATED"/>
    <property type="match status" value="1"/>
</dbReference>
<dbReference type="Pfam" id="PF00067">
    <property type="entry name" value="p450"/>
    <property type="match status" value="1"/>
</dbReference>
<accession>A0A4D7B5H1</accession>
<keyword evidence="3" id="KW-0349">Heme</keyword>
<dbReference type="InterPro" id="IPR002397">
    <property type="entry name" value="Cyt_P450_B"/>
</dbReference>
<proteinExistence type="inferred from homology"/>
<dbReference type="PANTHER" id="PTHR46696:SF1">
    <property type="entry name" value="CYTOCHROME P450 YJIB-RELATED"/>
    <property type="match status" value="1"/>
</dbReference>
<dbReference type="CDD" id="cd11036">
    <property type="entry name" value="AknT-like"/>
    <property type="match status" value="1"/>
</dbReference>
<keyword evidence="3" id="KW-0503">Monooxygenase</keyword>
<dbReference type="GO" id="GO:0004497">
    <property type="term" value="F:monooxygenase activity"/>
    <property type="evidence" value="ECO:0007669"/>
    <property type="project" value="UniProtKB-KW"/>
</dbReference>
<dbReference type="Gene3D" id="1.10.630.10">
    <property type="entry name" value="Cytochrome P450"/>
    <property type="match status" value="1"/>
</dbReference>
<gene>
    <name evidence="4" type="ORF">E8M01_04175</name>
</gene>
<evidence type="ECO:0000256" key="3">
    <source>
        <dbReference type="RuleBase" id="RU000461"/>
    </source>
</evidence>
<evidence type="ECO:0000313" key="4">
    <source>
        <dbReference type="EMBL" id="QCI63502.1"/>
    </source>
</evidence>
<dbReference type="RefSeq" id="WP_136958960.1">
    <property type="nucleotide sequence ID" value="NZ_CP039690.1"/>
</dbReference>
<dbReference type="GO" id="GO:0020037">
    <property type="term" value="F:heme binding"/>
    <property type="evidence" value="ECO:0007669"/>
    <property type="project" value="InterPro"/>
</dbReference>
<dbReference type="GO" id="GO:0005506">
    <property type="term" value="F:iron ion binding"/>
    <property type="evidence" value="ECO:0007669"/>
    <property type="project" value="InterPro"/>
</dbReference>
<sequence length="402" mass="43416">MQTMTLAAEPQHVRAAPSHPDPYPYYGRLARERPFFRDETNGWWVAASAAAVTAVLTSELCLTRPSSEPVPEALRDGAAAELFGRLVRLRDDEARGRLKAAVTAALRSIDLGQVADLTRRRAAELDSELGPTLDAASTTRFMFALPVQVVAQLLGLPHTRFGDAMGWLGDYGAAAAAAGTGIPTPTPELVTRGHRGAQALFDLVRAIKDDDTARGPLLGALVREARLAGCDDEKDVVANAIGYMIQGYAAMASLIGSTLLALARRPALRAEVDADRTLLRPLVQEVVRCDPVTNSTFRFMARDGEIAGHRLRQGEMIIVLLAAANRDPALNPEPDRFDIARTDRKYLEFGAGSHVCPADRFAVLVVEIAVDHLLTRGVPLERLESSLSYAASGHVRTPLFKA</sequence>
<keyword evidence="3" id="KW-0560">Oxidoreductase</keyword>
<dbReference type="InterPro" id="IPR036396">
    <property type="entry name" value="Cyt_P450_sf"/>
</dbReference>
<name>A0A4D7B5H1_9HYPH</name>
<dbReference type="EMBL" id="CP039690">
    <property type="protein sequence ID" value="QCI63502.1"/>
    <property type="molecule type" value="Genomic_DNA"/>
</dbReference>
<evidence type="ECO:0000256" key="2">
    <source>
        <dbReference type="ARBA" id="ARBA00010617"/>
    </source>
</evidence>
<reference evidence="4 5" key="1">
    <citation type="submission" date="2019-04" db="EMBL/GenBank/DDBJ databases">
        <title>Phreatobacter aquaticus sp. nov.</title>
        <authorList>
            <person name="Choi A."/>
        </authorList>
    </citation>
    <scope>NUCLEOTIDE SEQUENCE [LARGE SCALE GENOMIC DNA]</scope>
    <source>
        <strain evidence="4 5">KCTC 52518</strain>
    </source>
</reference>
<dbReference type="AlphaFoldDB" id="A0A4D7B5H1"/>
<dbReference type="SUPFAM" id="SSF48264">
    <property type="entry name" value="Cytochrome P450"/>
    <property type="match status" value="1"/>
</dbReference>
<keyword evidence="5" id="KW-1185">Reference proteome</keyword>
<protein>
    <submittedName>
        <fullName evidence="4">Cytochrome P450</fullName>
    </submittedName>
</protein>
<keyword evidence="3" id="KW-0479">Metal-binding</keyword>
<keyword evidence="3" id="KW-0408">Iron</keyword>
<comment type="similarity">
    <text evidence="2 3">Belongs to the cytochrome P450 family.</text>
</comment>
<dbReference type="GO" id="GO:0016705">
    <property type="term" value="F:oxidoreductase activity, acting on paired donors, with incorporation or reduction of molecular oxygen"/>
    <property type="evidence" value="ECO:0007669"/>
    <property type="project" value="InterPro"/>
</dbReference>
<dbReference type="InterPro" id="IPR001128">
    <property type="entry name" value="Cyt_P450"/>
</dbReference>
<dbReference type="KEGG" id="pstg:E8M01_04175"/>
<evidence type="ECO:0000256" key="1">
    <source>
        <dbReference type="ARBA" id="ARBA00001971"/>
    </source>
</evidence>
<dbReference type="InterPro" id="IPR017972">
    <property type="entry name" value="Cyt_P450_CS"/>
</dbReference>
<dbReference type="Proteomes" id="UP000298781">
    <property type="component" value="Chromosome"/>
</dbReference>